<dbReference type="EMBL" id="LSRP01000078">
    <property type="protein sequence ID" value="OJF98077.1"/>
    <property type="molecule type" value="Genomic_DNA"/>
</dbReference>
<evidence type="ECO:0000313" key="1">
    <source>
        <dbReference type="EMBL" id="OJF98077.1"/>
    </source>
</evidence>
<dbReference type="OrthoDB" id="6058064at2"/>
<proteinExistence type="predicted"/>
<dbReference type="Proteomes" id="UP000182661">
    <property type="component" value="Unassembled WGS sequence"/>
</dbReference>
<reference evidence="1 2" key="1">
    <citation type="submission" date="2016-02" db="EMBL/GenBank/DDBJ databases">
        <title>Genome sequencing of a beta-galactosidase producing bacteria Rhizobium sp. 59.</title>
        <authorList>
            <person name="Wang D."/>
            <person name="Kot W."/>
            <person name="Qin Y."/>
            <person name="Hansen L."/>
            <person name="Naqvi K."/>
            <person name="Rensing C."/>
        </authorList>
    </citation>
    <scope>NUCLEOTIDE SEQUENCE [LARGE SCALE GENOMIC DNA]</scope>
    <source>
        <strain evidence="1 2">59</strain>
    </source>
</reference>
<protein>
    <submittedName>
        <fullName evidence="1">Uncharacterized protein</fullName>
    </submittedName>
</protein>
<keyword evidence="2" id="KW-1185">Reference proteome</keyword>
<dbReference type="AlphaFoldDB" id="A0A657LY65"/>
<comment type="caution">
    <text evidence="1">The sequence shown here is derived from an EMBL/GenBank/DDBJ whole genome shotgun (WGS) entry which is preliminary data.</text>
</comment>
<evidence type="ECO:0000313" key="2">
    <source>
        <dbReference type="Proteomes" id="UP000182661"/>
    </source>
</evidence>
<name>A0A657LY65_9HYPH</name>
<gene>
    <name evidence="1" type="ORF">AX760_15235</name>
</gene>
<accession>A0A657LY65</accession>
<sequence>MPFPTNCPVLANLPEISAREIAALPADMLAALQFEAGEAFQHIKAIKARLDAALALKYGDLATEARRLAGKDSGTVRLRDGTTTVVADLAKRVDWDQEKLGQMVERIRAAGDDPAEYVEISFKVSERKYAAWPEAIQQGFEPARTVRTGQLGIQLLADEAEQ</sequence>
<organism evidence="1 2">
    <name type="scientific">Pararhizobium antarcticum</name>
    <dbReference type="NCBI Taxonomy" id="1798805"/>
    <lineage>
        <taxon>Bacteria</taxon>
        <taxon>Pseudomonadati</taxon>
        <taxon>Pseudomonadota</taxon>
        <taxon>Alphaproteobacteria</taxon>
        <taxon>Hyphomicrobiales</taxon>
        <taxon>Rhizobiaceae</taxon>
        <taxon>Rhizobium/Agrobacterium group</taxon>
        <taxon>Pararhizobium</taxon>
    </lineage>
</organism>